<gene>
    <name evidence="8" type="primary">LOC106778128</name>
</gene>
<feature type="domain" description="WRKY" evidence="6">
    <location>
        <begin position="127"/>
        <end position="195"/>
    </location>
</feature>
<dbReference type="Pfam" id="PF03106">
    <property type="entry name" value="WRKY"/>
    <property type="match status" value="1"/>
</dbReference>
<dbReference type="AlphaFoldDB" id="A0A1S3VT25"/>
<dbReference type="SMART" id="SM00774">
    <property type="entry name" value="WRKY"/>
    <property type="match status" value="1"/>
</dbReference>
<organism evidence="7 8">
    <name type="scientific">Vigna radiata var. radiata</name>
    <name type="common">Mung bean</name>
    <name type="synonym">Phaseolus aureus</name>
    <dbReference type="NCBI Taxonomy" id="3916"/>
    <lineage>
        <taxon>Eukaryota</taxon>
        <taxon>Viridiplantae</taxon>
        <taxon>Streptophyta</taxon>
        <taxon>Embryophyta</taxon>
        <taxon>Tracheophyta</taxon>
        <taxon>Spermatophyta</taxon>
        <taxon>Magnoliopsida</taxon>
        <taxon>eudicotyledons</taxon>
        <taxon>Gunneridae</taxon>
        <taxon>Pentapetalae</taxon>
        <taxon>rosids</taxon>
        <taxon>fabids</taxon>
        <taxon>Fabales</taxon>
        <taxon>Fabaceae</taxon>
        <taxon>Papilionoideae</taxon>
        <taxon>50 kb inversion clade</taxon>
        <taxon>NPAAA clade</taxon>
        <taxon>indigoferoid/millettioid clade</taxon>
        <taxon>Phaseoleae</taxon>
        <taxon>Vigna</taxon>
    </lineage>
</organism>
<dbReference type="PANTHER" id="PTHR31282">
    <property type="entry name" value="WRKY TRANSCRIPTION FACTOR 21-RELATED"/>
    <property type="match status" value="1"/>
</dbReference>
<dbReference type="GO" id="GO:0003700">
    <property type="term" value="F:DNA-binding transcription factor activity"/>
    <property type="evidence" value="ECO:0007669"/>
    <property type="project" value="InterPro"/>
</dbReference>
<accession>A0A1S3VT25</accession>
<dbReference type="Proteomes" id="UP000087766">
    <property type="component" value="Unplaced"/>
</dbReference>
<dbReference type="InterPro" id="IPR044810">
    <property type="entry name" value="WRKY_plant"/>
</dbReference>
<dbReference type="GO" id="GO:0005634">
    <property type="term" value="C:nucleus"/>
    <property type="evidence" value="ECO:0007669"/>
    <property type="project" value="UniProtKB-SubCell"/>
</dbReference>
<reference evidence="8" key="1">
    <citation type="submission" date="2025-08" db="UniProtKB">
        <authorList>
            <consortium name="RefSeq"/>
        </authorList>
    </citation>
    <scope>IDENTIFICATION</scope>
    <source>
        <tissue evidence="8">Leaf</tissue>
    </source>
</reference>
<evidence type="ECO:0000256" key="2">
    <source>
        <dbReference type="ARBA" id="ARBA00023015"/>
    </source>
</evidence>
<dbReference type="RefSeq" id="XP_014521528.1">
    <property type="nucleotide sequence ID" value="XM_014666042.2"/>
</dbReference>
<proteinExistence type="predicted"/>
<dbReference type="KEGG" id="vra:106778128"/>
<evidence type="ECO:0000256" key="1">
    <source>
        <dbReference type="ARBA" id="ARBA00004123"/>
    </source>
</evidence>
<dbReference type="Gene3D" id="2.20.25.80">
    <property type="entry name" value="WRKY domain"/>
    <property type="match status" value="1"/>
</dbReference>
<evidence type="ECO:0000259" key="6">
    <source>
        <dbReference type="PROSITE" id="PS50811"/>
    </source>
</evidence>
<dbReference type="GeneID" id="106778128"/>
<keyword evidence="7" id="KW-1185">Reference proteome</keyword>
<dbReference type="InterPro" id="IPR003657">
    <property type="entry name" value="WRKY_dom"/>
</dbReference>
<sequence>MENQASNGRKAIEEELNKGRDTANQLLEILVHKSNTRHTDAEVEGLVLPFAEDLARKVLISFSNTLLLLSTQSDVSDGVVMPVAVNDVSSSLICPNLEDKDGVRKGSINAKRRRISNKRNAPTWEKNSSHLIEDGYIWRKYGQKMTINAKYLRTYYRCTHKYDQGCPATKQVQRIQENPPLYRTTYYGHHNCKISLSPEIMLEPASSSDSSVFLSFSTTFPTKEKYQFSSSVLSSTKQEPMEVIPDDCGIHNQLPSADYNLLSDYELDFNCLRHDTMQSMPSSTESFLFDKVCGSDMDFDV</sequence>
<dbReference type="GO" id="GO:0043565">
    <property type="term" value="F:sequence-specific DNA binding"/>
    <property type="evidence" value="ECO:0007669"/>
    <property type="project" value="InterPro"/>
</dbReference>
<dbReference type="OrthoDB" id="2021064at2759"/>
<keyword evidence="5" id="KW-0539">Nucleus</keyword>
<dbReference type="InterPro" id="IPR036576">
    <property type="entry name" value="WRKY_dom_sf"/>
</dbReference>
<comment type="subcellular location">
    <subcellularLocation>
        <location evidence="1">Nucleus</location>
    </subcellularLocation>
</comment>
<keyword evidence="2" id="KW-0805">Transcription regulation</keyword>
<name>A0A1S3VT25_VIGRR</name>
<evidence type="ECO:0000313" key="8">
    <source>
        <dbReference type="RefSeq" id="XP_014521528.1"/>
    </source>
</evidence>
<evidence type="ECO:0000256" key="4">
    <source>
        <dbReference type="ARBA" id="ARBA00023163"/>
    </source>
</evidence>
<keyword evidence="3" id="KW-0238">DNA-binding</keyword>
<evidence type="ECO:0000256" key="5">
    <source>
        <dbReference type="ARBA" id="ARBA00023242"/>
    </source>
</evidence>
<dbReference type="PROSITE" id="PS50811">
    <property type="entry name" value="WRKY"/>
    <property type="match status" value="1"/>
</dbReference>
<protein>
    <submittedName>
        <fullName evidence="8">Probable WRKY transcription factor 70</fullName>
    </submittedName>
</protein>
<evidence type="ECO:0000256" key="3">
    <source>
        <dbReference type="ARBA" id="ARBA00023125"/>
    </source>
</evidence>
<dbReference type="SUPFAM" id="SSF118290">
    <property type="entry name" value="WRKY DNA-binding domain"/>
    <property type="match status" value="1"/>
</dbReference>
<keyword evidence="4" id="KW-0804">Transcription</keyword>
<evidence type="ECO:0000313" key="7">
    <source>
        <dbReference type="Proteomes" id="UP000087766"/>
    </source>
</evidence>